<dbReference type="Gene3D" id="3.40.50.880">
    <property type="match status" value="1"/>
</dbReference>
<dbReference type="InterPro" id="IPR029062">
    <property type="entry name" value="Class_I_gatase-like"/>
</dbReference>
<gene>
    <name evidence="2" type="ORF">S01H1_45845</name>
</gene>
<sequence length="199" mass="21352">MLAAGAAALRLSTFPFRRAGAARLKTPKILYFTRSAGYEHSAVAPIDGGPSVSEKAITEIAKREGVEVVGTKDGRVFDEPLDQYDVIAFYTCGDLCGAESKQNTPPMSADGKKRLLDAIEGGKGFVGFHSAADSFHSQGGRNEIQTELDPYVAMIGGEFVKHGPQQVATMTVTSPNFPGLQGVGDSFELNEEWYALKNF</sequence>
<dbReference type="AlphaFoldDB" id="X0UC87"/>
<evidence type="ECO:0000313" key="2">
    <source>
        <dbReference type="EMBL" id="GAG03205.1"/>
    </source>
</evidence>
<dbReference type="SUPFAM" id="SSF52317">
    <property type="entry name" value="Class I glutamine amidotransferase-like"/>
    <property type="match status" value="1"/>
</dbReference>
<name>X0UC87_9ZZZZ</name>
<dbReference type="PANTHER" id="PTHR40469">
    <property type="entry name" value="SECRETED GLYCOSYL HYDROLASE"/>
    <property type="match status" value="1"/>
</dbReference>
<reference evidence="2" key="1">
    <citation type="journal article" date="2014" name="Front. Microbiol.">
        <title>High frequency of phylogenetically diverse reductive dehalogenase-homologous genes in deep subseafloor sedimentary metagenomes.</title>
        <authorList>
            <person name="Kawai M."/>
            <person name="Futagami T."/>
            <person name="Toyoda A."/>
            <person name="Takaki Y."/>
            <person name="Nishi S."/>
            <person name="Hori S."/>
            <person name="Arai W."/>
            <person name="Tsubouchi T."/>
            <person name="Morono Y."/>
            <person name="Uchiyama I."/>
            <person name="Ito T."/>
            <person name="Fujiyama A."/>
            <person name="Inagaki F."/>
            <person name="Takami H."/>
        </authorList>
    </citation>
    <scope>NUCLEOTIDE SEQUENCE</scope>
    <source>
        <strain evidence="2">Expedition CK06-06</strain>
    </source>
</reference>
<comment type="caution">
    <text evidence="2">The sequence shown here is derived from an EMBL/GenBank/DDBJ whole genome shotgun (WGS) entry which is preliminary data.</text>
</comment>
<dbReference type="EMBL" id="BARS01029323">
    <property type="protein sequence ID" value="GAG03205.1"/>
    <property type="molecule type" value="Genomic_DNA"/>
</dbReference>
<proteinExistence type="predicted"/>
<dbReference type="Pfam" id="PF06283">
    <property type="entry name" value="ThuA"/>
    <property type="match status" value="1"/>
</dbReference>
<dbReference type="InterPro" id="IPR029010">
    <property type="entry name" value="ThuA-like"/>
</dbReference>
<feature type="non-terminal residue" evidence="2">
    <location>
        <position position="199"/>
    </location>
</feature>
<dbReference type="PANTHER" id="PTHR40469:SF2">
    <property type="entry name" value="GALACTOSE-BINDING DOMAIN-LIKE SUPERFAMILY PROTEIN"/>
    <property type="match status" value="1"/>
</dbReference>
<feature type="domain" description="ThuA-like" evidence="1">
    <location>
        <begin position="28"/>
        <end position="197"/>
    </location>
</feature>
<protein>
    <recommendedName>
        <fullName evidence="1">ThuA-like domain-containing protein</fullName>
    </recommendedName>
</protein>
<accession>X0UC87</accession>
<organism evidence="2">
    <name type="scientific">marine sediment metagenome</name>
    <dbReference type="NCBI Taxonomy" id="412755"/>
    <lineage>
        <taxon>unclassified sequences</taxon>
        <taxon>metagenomes</taxon>
        <taxon>ecological metagenomes</taxon>
    </lineage>
</organism>
<evidence type="ECO:0000259" key="1">
    <source>
        <dbReference type="Pfam" id="PF06283"/>
    </source>
</evidence>